<dbReference type="AlphaFoldDB" id="A0A2R5F8I1"/>
<dbReference type="GO" id="GO:0004311">
    <property type="term" value="F:geranylgeranyl diphosphate synthase activity"/>
    <property type="evidence" value="ECO:0007669"/>
    <property type="project" value="InterPro"/>
</dbReference>
<dbReference type="PANTHER" id="PTHR31480">
    <property type="entry name" value="BIFUNCTIONAL LYCOPENE CYCLASE/PHYTOENE SYNTHASE"/>
    <property type="match status" value="1"/>
</dbReference>
<reference evidence="1 2" key="1">
    <citation type="journal article" date="2018" name="Environ. Microbiol.">
        <title>Isolation and genomic characterization of Novimethylophilus kurashikiensis gen. nov. sp. nov., a new lanthanide-dependent methylotrophic species of Methylophilaceae.</title>
        <authorList>
            <person name="Lv H."/>
            <person name="Sahin N."/>
            <person name="Tani A."/>
        </authorList>
    </citation>
    <scope>NUCLEOTIDE SEQUENCE [LARGE SCALE GENOMIC DNA]</scope>
    <source>
        <strain evidence="1 2">La2-4</strain>
    </source>
</reference>
<dbReference type="InterPro" id="IPR002060">
    <property type="entry name" value="Squ/phyt_synthse"/>
</dbReference>
<dbReference type="SFLD" id="SFLDG01212">
    <property type="entry name" value="Phytoene_synthase_like"/>
    <property type="match status" value="1"/>
</dbReference>
<proteinExistence type="predicted"/>
<dbReference type="InterPro" id="IPR008949">
    <property type="entry name" value="Isoprenoid_synthase_dom_sf"/>
</dbReference>
<dbReference type="GO" id="GO:0051996">
    <property type="term" value="F:squalene synthase [NAD(P)H] activity"/>
    <property type="evidence" value="ECO:0007669"/>
    <property type="project" value="InterPro"/>
</dbReference>
<dbReference type="GO" id="GO:0016114">
    <property type="term" value="P:terpenoid biosynthetic process"/>
    <property type="evidence" value="ECO:0007669"/>
    <property type="project" value="UniProtKB-ARBA"/>
</dbReference>
<accession>A0A2R5F8I1</accession>
<comment type="caution">
    <text evidence="1">The sequence shown here is derived from an EMBL/GenBank/DDBJ whole genome shotgun (WGS) entry which is preliminary data.</text>
</comment>
<dbReference type="Gene3D" id="1.10.600.10">
    <property type="entry name" value="Farnesyl Diphosphate Synthase"/>
    <property type="match status" value="1"/>
</dbReference>
<dbReference type="CDD" id="cd00683">
    <property type="entry name" value="Trans_IPPS_HH"/>
    <property type="match status" value="1"/>
</dbReference>
<dbReference type="Proteomes" id="UP000245081">
    <property type="component" value="Unassembled WGS sequence"/>
</dbReference>
<protein>
    <submittedName>
        <fullName evidence="1">Squalene synthase HpnC</fullName>
    </submittedName>
</protein>
<dbReference type="NCBIfam" id="TIGR03464">
    <property type="entry name" value="HpnC"/>
    <property type="match status" value="1"/>
</dbReference>
<keyword evidence="2" id="KW-1185">Reference proteome</keyword>
<dbReference type="EMBL" id="BDOQ01000002">
    <property type="protein sequence ID" value="GBG12981.1"/>
    <property type="molecule type" value="Genomic_DNA"/>
</dbReference>
<dbReference type="SFLD" id="SFLDG01018">
    <property type="entry name" value="Squalene/Phytoene_Synthase_Lik"/>
    <property type="match status" value="1"/>
</dbReference>
<gene>
    <name evidence="1" type="ORF">NMK_0518</name>
</gene>
<dbReference type="InterPro" id="IPR044843">
    <property type="entry name" value="Trans_IPPS_bact-type"/>
</dbReference>
<evidence type="ECO:0000313" key="2">
    <source>
        <dbReference type="Proteomes" id="UP000245081"/>
    </source>
</evidence>
<dbReference type="InterPro" id="IPR017827">
    <property type="entry name" value="HSQ_synthase_HpnC"/>
</dbReference>
<dbReference type="SUPFAM" id="SSF48576">
    <property type="entry name" value="Terpenoid synthases"/>
    <property type="match status" value="1"/>
</dbReference>
<sequence length="290" mass="33449">MLYSAPMHDSHHRAEQDSLKLANSHYENFPVASVLLPMRLRRAIGVIYAFARNADDFADEGDLPPEQRLALLDGYRKQLDRIAAGETPEEPLFIAVAAIIREHALPIQLFHDLLDAFSQDVVKKRYENLGELMDYCRRSANPIGRLLLHLYKETDERNLAYSDAICSSLQIINFLQDVAIDYKKDRIYIPQDDLRKFRISEQQIANGDAGGNWWMLMQFEIERTRRLLQAGAPLGLVLKGRIGLEMRSIIAGGETILRKLHRSHGDMFNHRPVLRPWDWAYILYRAVRAK</sequence>
<dbReference type="InterPro" id="IPR033904">
    <property type="entry name" value="Trans_IPPS_HH"/>
</dbReference>
<evidence type="ECO:0000313" key="1">
    <source>
        <dbReference type="EMBL" id="GBG12981.1"/>
    </source>
</evidence>
<dbReference type="SFLD" id="SFLDS00005">
    <property type="entry name" value="Isoprenoid_Synthase_Type_I"/>
    <property type="match status" value="1"/>
</dbReference>
<organism evidence="1 2">
    <name type="scientific">Novimethylophilus kurashikiensis</name>
    <dbReference type="NCBI Taxonomy" id="1825523"/>
    <lineage>
        <taxon>Bacteria</taxon>
        <taxon>Pseudomonadati</taxon>
        <taxon>Pseudomonadota</taxon>
        <taxon>Betaproteobacteria</taxon>
        <taxon>Nitrosomonadales</taxon>
        <taxon>Methylophilaceae</taxon>
        <taxon>Novimethylophilus</taxon>
    </lineage>
</organism>
<dbReference type="Pfam" id="PF00494">
    <property type="entry name" value="SQS_PSY"/>
    <property type="match status" value="1"/>
</dbReference>
<name>A0A2R5F8I1_9PROT</name>